<dbReference type="EMBL" id="BAFH01000001">
    <property type="protein sequence ID" value="GAB60769.1"/>
    <property type="molecule type" value="Genomic_DNA"/>
</dbReference>
<dbReference type="InterPro" id="IPR027056">
    <property type="entry name" value="Gluconate_2DH_su3"/>
</dbReference>
<protein>
    <recommendedName>
        <fullName evidence="4">Gluconate 2-dehydrogenase subunit 3</fullName>
    </recommendedName>
</protein>
<keyword evidence="3" id="KW-1185">Reference proteome</keyword>
<feature type="transmembrane region" description="Helical" evidence="1">
    <location>
        <begin position="12"/>
        <end position="37"/>
    </location>
</feature>
<evidence type="ECO:0000313" key="2">
    <source>
        <dbReference type="EMBL" id="GAB60769.1"/>
    </source>
</evidence>
<gene>
    <name evidence="2" type="ORF">KSU1_A0002</name>
</gene>
<reference evidence="2 3" key="1">
    <citation type="journal article" date="2012" name="FEBS Lett.">
        <title>Anammox organism KSU-1 expresses a NirK-type copper-containing nitrite reductase instead of a NirS-type with cytochrome cd1.</title>
        <authorList>
            <person name="Hira D."/>
            <person name="Toh H."/>
            <person name="Migita C.T."/>
            <person name="Okubo H."/>
            <person name="Nishiyama T."/>
            <person name="Hattori M."/>
            <person name="Furukawa K."/>
            <person name="Fujii T."/>
        </authorList>
    </citation>
    <scope>NUCLEOTIDE SEQUENCE [LARGE SCALE GENOMIC DNA]</scope>
</reference>
<sequence length="241" mass="27020">MNTQNKPTRREFMKWTALIGGAISTVAIFGFTGKTLLDKQKRAKRLMKSTKERPHDKNQWFTQKENALIGALAALIIPSDETGPGALDAHVATTLDGIVLQSRAKQLLYKKGLDAFDEIAQREYGPLFSELAHDQQIDILRLVDIPSGKSYAPDRSLFDKIRRKVTWKTKYLYYKHCKMGGLGAAVDLFPVLTKDVMQAFYTSPAAWNWLGYDGPPQPQGYLGRLSPCSTSILFNTAHNVK</sequence>
<dbReference type="OrthoDB" id="129242at2"/>
<proteinExistence type="predicted"/>
<keyword evidence="1" id="KW-0812">Transmembrane</keyword>
<comment type="caution">
    <text evidence="2">The sequence shown here is derived from an EMBL/GenBank/DDBJ whole genome shotgun (WGS) entry which is preliminary data.</text>
</comment>
<keyword evidence="1" id="KW-0472">Membrane</keyword>
<dbReference type="Proteomes" id="UP000002985">
    <property type="component" value="Unassembled WGS sequence"/>
</dbReference>
<evidence type="ECO:0000256" key="1">
    <source>
        <dbReference type="SAM" id="Phobius"/>
    </source>
</evidence>
<name>I3IGC4_9BACT</name>
<dbReference type="STRING" id="247490.KSU1_A0002"/>
<accession>I3IGC4</accession>
<evidence type="ECO:0008006" key="4">
    <source>
        <dbReference type="Google" id="ProtNLM"/>
    </source>
</evidence>
<organism evidence="2 3">
    <name type="scientific">Candidatus Jettenia caeni</name>
    <dbReference type="NCBI Taxonomy" id="247490"/>
    <lineage>
        <taxon>Bacteria</taxon>
        <taxon>Pseudomonadati</taxon>
        <taxon>Planctomycetota</taxon>
        <taxon>Candidatus Brocadiia</taxon>
        <taxon>Candidatus Brocadiales</taxon>
        <taxon>Candidatus Brocadiaceae</taxon>
        <taxon>Candidatus Jettenia</taxon>
    </lineage>
</organism>
<keyword evidence="1" id="KW-1133">Transmembrane helix</keyword>
<evidence type="ECO:0000313" key="3">
    <source>
        <dbReference type="Proteomes" id="UP000002985"/>
    </source>
</evidence>
<dbReference type="AlphaFoldDB" id="I3IGC4"/>
<dbReference type="Pfam" id="PF13618">
    <property type="entry name" value="Gluconate_2-dh3"/>
    <property type="match status" value="1"/>
</dbReference>